<evidence type="ECO:0000313" key="12">
    <source>
        <dbReference type="Proteomes" id="UP000034410"/>
    </source>
</evidence>
<dbReference type="Gene3D" id="2.40.160.50">
    <property type="entry name" value="membrane protein fhac: a member of the omp85/tpsb transporter family"/>
    <property type="match status" value="1"/>
</dbReference>
<feature type="domain" description="POTRA" evidence="10">
    <location>
        <begin position="178"/>
        <end position="266"/>
    </location>
</feature>
<dbReference type="Gene3D" id="3.10.20.310">
    <property type="entry name" value="membrane protein fhac"/>
    <property type="match status" value="5"/>
</dbReference>
<dbReference type="FunFam" id="3.10.20.310:FF:000003">
    <property type="entry name" value="Outer membrane protein assembly factor BamA"/>
    <property type="match status" value="1"/>
</dbReference>
<dbReference type="GO" id="GO:1990063">
    <property type="term" value="C:Bam protein complex"/>
    <property type="evidence" value="ECO:0007669"/>
    <property type="project" value="TreeGrafter"/>
</dbReference>
<keyword evidence="12" id="KW-1185">Reference proteome</keyword>
<comment type="subcellular location">
    <subcellularLocation>
        <location evidence="8">Cell outer membrane</location>
    </subcellularLocation>
    <subcellularLocation>
        <location evidence="1">Membrane</location>
    </subcellularLocation>
</comment>
<feature type="domain" description="POTRA" evidence="10">
    <location>
        <begin position="27"/>
        <end position="94"/>
    </location>
</feature>
<gene>
    <name evidence="8" type="primary">bamA</name>
    <name evidence="11" type="ORF">AAY24_01930</name>
</gene>
<evidence type="ECO:0000256" key="9">
    <source>
        <dbReference type="NCBIfam" id="TIGR03303"/>
    </source>
</evidence>
<accession>A0A0F7JVF4</accession>
<dbReference type="PATRIC" id="fig|1543721.4.peg.410"/>
<dbReference type="InterPro" id="IPR023707">
    <property type="entry name" value="OM_assembly_BamA"/>
</dbReference>
<evidence type="ECO:0000313" key="11">
    <source>
        <dbReference type="EMBL" id="AKH19309.1"/>
    </source>
</evidence>
<name>A0A0F7JVF4_9GAMM</name>
<feature type="chain" id="PRO_5008988016" description="Outer membrane protein assembly factor BamA" evidence="8">
    <location>
        <begin position="25"/>
        <end position="764"/>
    </location>
</feature>
<evidence type="ECO:0000259" key="10">
    <source>
        <dbReference type="PROSITE" id="PS51779"/>
    </source>
</evidence>
<feature type="domain" description="POTRA" evidence="10">
    <location>
        <begin position="95"/>
        <end position="175"/>
    </location>
</feature>
<keyword evidence="5 8" id="KW-0677">Repeat</keyword>
<dbReference type="HAMAP" id="MF_01430">
    <property type="entry name" value="OM_assembly_BamA"/>
    <property type="match status" value="1"/>
</dbReference>
<evidence type="ECO:0000256" key="2">
    <source>
        <dbReference type="ARBA" id="ARBA00022452"/>
    </source>
</evidence>
<feature type="domain" description="POTRA" evidence="10">
    <location>
        <begin position="350"/>
        <end position="424"/>
    </location>
</feature>
<evidence type="ECO:0000256" key="7">
    <source>
        <dbReference type="ARBA" id="ARBA00023237"/>
    </source>
</evidence>
<dbReference type="PANTHER" id="PTHR12815:SF23">
    <property type="entry name" value="OUTER MEMBRANE PROTEIN ASSEMBLY FACTOR BAMA"/>
    <property type="match status" value="1"/>
</dbReference>
<keyword evidence="4 8" id="KW-0732">Signal</keyword>
<proteinExistence type="inferred from homology"/>
<dbReference type="GO" id="GO:0051205">
    <property type="term" value="P:protein insertion into membrane"/>
    <property type="evidence" value="ECO:0007669"/>
    <property type="project" value="UniProtKB-UniRule"/>
</dbReference>
<reference evidence="11 12" key="1">
    <citation type="journal article" date="2015" name="Genome Announc.">
        <title>Complete Genome Sequence of Sedimenticola thiotaurini Strain SIP-G1, a Polyphosphate- and Polyhydroxyalkanoate-Accumulating Sulfur-Oxidizing Gammaproteobacterium Isolated from Salt Marsh Sediments.</title>
        <authorList>
            <person name="Flood B.E."/>
            <person name="Jones D.S."/>
            <person name="Bailey J.V."/>
        </authorList>
    </citation>
    <scope>NUCLEOTIDE SEQUENCE [LARGE SCALE GENOMIC DNA]</scope>
    <source>
        <strain evidence="11 12">SIP-G1</strain>
    </source>
</reference>
<evidence type="ECO:0000256" key="1">
    <source>
        <dbReference type="ARBA" id="ARBA00004370"/>
    </source>
</evidence>
<dbReference type="Proteomes" id="UP000034410">
    <property type="component" value="Chromosome"/>
</dbReference>
<dbReference type="RefSeq" id="WP_046858248.1">
    <property type="nucleotide sequence ID" value="NZ_CP011412.1"/>
</dbReference>
<dbReference type="KEGG" id="seds:AAY24_01930"/>
<keyword evidence="3 8" id="KW-0812">Transmembrane</keyword>
<comment type="similarity">
    <text evidence="8">Belongs to the BamA family.</text>
</comment>
<dbReference type="AlphaFoldDB" id="A0A0F7JVF4"/>
<sequence length="764" mass="85473" precursor="true">MNLVKLFRSSLLLIALLLPQLALSETFVVQDIRVDGLQRISPGTVFNYLPVKIGQQIESDETGEIIRALYKTGFFKDVKLERQGDVLIVFVTERPAIAKIDIEGNKSLETEPLLIALKDIGLAEGRVFNRSILDKIEQELQRQYFNLGKYAVKLSSTVTPLERNRVAINIDISEGGTARIKKINIIGNSSFEDDELLDEFTLDTTGFLSSFTKDDQYSREKLSGDLEKLRSFYLDRGYINFKITSTQVSITPDKKDIYVTINIEEGDVYTIKDILLTGDLVLPKEEFFPMIHLARGEVFSRKRVIGSAERITKLLGNNGYAFANVNSIPDIDEETKQVAVTYFVDPGKRVYVRRINMKGNSDTRDEVLRREMRQIESAWYSTEQVTRSRERLQRLGFFDEVNVETPAVPGSTDQVDVNISVVEKPMGNLMAGLGFSQSDGIVFSTSLTQNNFLGTGKQVSLAFDNSDSSTHYRVGYVNPYYTVDGISRGFNVSYQKTDFDEVDTARYLTDIGDVGMVFGVPITETDRVNFTLDLIHTTYKPADDASYEVERFATENGDTFLDFKIGTSWSRDSRDSALMPTKGAMQSLSASATIPGSDLGYYKIAYRHKRYFPLNKTFTLALNGDLAYGDVYGDTTRLPLWENFFAGGIKSVRGYADYSLGPVDEDDDPLGGNVKIVGNAELLFPAPFKLMEKTIRLSLFFDAGNVYSTHDGYDVDLGELRYSTGVSALWLSPMGALGVSLGMPLNDKDGDDTEIFQFTFGTAF</sequence>
<evidence type="ECO:0000256" key="5">
    <source>
        <dbReference type="ARBA" id="ARBA00022737"/>
    </source>
</evidence>
<dbReference type="PIRSF" id="PIRSF006076">
    <property type="entry name" value="OM_assembly_OMP85"/>
    <property type="match status" value="1"/>
</dbReference>
<feature type="signal peptide" evidence="8">
    <location>
        <begin position="1"/>
        <end position="24"/>
    </location>
</feature>
<dbReference type="OrthoDB" id="9803054at2"/>
<dbReference type="PANTHER" id="PTHR12815">
    <property type="entry name" value="SORTING AND ASSEMBLY MACHINERY SAMM50 PROTEIN FAMILY MEMBER"/>
    <property type="match status" value="1"/>
</dbReference>
<comment type="subunit">
    <text evidence="8">Part of the Bam complex.</text>
</comment>
<dbReference type="NCBIfam" id="TIGR03303">
    <property type="entry name" value="OM_YaeT"/>
    <property type="match status" value="1"/>
</dbReference>
<dbReference type="PROSITE" id="PS51779">
    <property type="entry name" value="POTRA"/>
    <property type="match status" value="4"/>
</dbReference>
<keyword evidence="2 8" id="KW-1134">Transmembrane beta strand</keyword>
<dbReference type="InterPro" id="IPR034746">
    <property type="entry name" value="POTRA"/>
</dbReference>
<evidence type="ECO:0000256" key="4">
    <source>
        <dbReference type="ARBA" id="ARBA00022729"/>
    </source>
</evidence>
<evidence type="ECO:0000256" key="6">
    <source>
        <dbReference type="ARBA" id="ARBA00023136"/>
    </source>
</evidence>
<dbReference type="EMBL" id="CP011412">
    <property type="protein sequence ID" value="AKH19309.1"/>
    <property type="molecule type" value="Genomic_DNA"/>
</dbReference>
<evidence type="ECO:0000256" key="8">
    <source>
        <dbReference type="HAMAP-Rule" id="MF_01430"/>
    </source>
</evidence>
<dbReference type="InterPro" id="IPR010827">
    <property type="entry name" value="BamA/TamA_POTRA"/>
</dbReference>
<comment type="function">
    <text evidence="8">Part of the outer membrane protein assembly complex, which is involved in assembly and insertion of beta-barrel proteins into the outer membrane.</text>
</comment>
<dbReference type="Pfam" id="PF01103">
    <property type="entry name" value="Omp85"/>
    <property type="match status" value="1"/>
</dbReference>
<dbReference type="FunFam" id="3.10.20.310:FF:000002">
    <property type="entry name" value="Outer membrane protein assembly factor BamA"/>
    <property type="match status" value="1"/>
</dbReference>
<keyword evidence="7 8" id="KW-0998">Cell outer membrane</keyword>
<protein>
    <recommendedName>
        <fullName evidence="8 9">Outer membrane protein assembly factor BamA</fullName>
    </recommendedName>
</protein>
<keyword evidence="6 8" id="KW-0472">Membrane</keyword>
<dbReference type="GO" id="GO:0043165">
    <property type="term" value="P:Gram-negative-bacterium-type cell outer membrane assembly"/>
    <property type="evidence" value="ECO:0007669"/>
    <property type="project" value="UniProtKB-UniRule"/>
</dbReference>
<dbReference type="InterPro" id="IPR000184">
    <property type="entry name" value="Bac_surfAg_D15"/>
</dbReference>
<dbReference type="InterPro" id="IPR039910">
    <property type="entry name" value="D15-like"/>
</dbReference>
<evidence type="ECO:0000256" key="3">
    <source>
        <dbReference type="ARBA" id="ARBA00022692"/>
    </source>
</evidence>
<organism evidence="11 12">
    <name type="scientific">Sedimenticola thiotaurini</name>
    <dbReference type="NCBI Taxonomy" id="1543721"/>
    <lineage>
        <taxon>Bacteria</taxon>
        <taxon>Pseudomonadati</taxon>
        <taxon>Pseudomonadota</taxon>
        <taxon>Gammaproteobacteria</taxon>
        <taxon>Chromatiales</taxon>
        <taxon>Sedimenticolaceae</taxon>
        <taxon>Sedimenticola</taxon>
    </lineage>
</organism>
<dbReference type="Pfam" id="PF07244">
    <property type="entry name" value="POTRA"/>
    <property type="match status" value="4"/>
</dbReference>